<dbReference type="RefSeq" id="WP_149840624.1">
    <property type="nucleotide sequence ID" value="NZ_VUOC01000004.1"/>
</dbReference>
<evidence type="ECO:0000313" key="2">
    <source>
        <dbReference type="Proteomes" id="UP000324611"/>
    </source>
</evidence>
<proteinExistence type="predicted"/>
<sequence>MKQLVVRTFVTCILLAVTKFSYGFNSADTAFKRLITKEWKLSSYEEKGKKFPPAPQHKEDKMIFYQNNEVKSTDGGKVEYGIWKYDADKKTLTVIDNDSLEETVLKVVKLDEAGCILEYQDPQGGILKMYMLPGKVSSLENK</sequence>
<name>A0A5B2VKD0_9BACT</name>
<dbReference type="AlphaFoldDB" id="A0A5B2VKD0"/>
<reference evidence="1 2" key="1">
    <citation type="submission" date="2019-09" db="EMBL/GenBank/DDBJ databases">
        <title>Chitinophaga ginsengihumi sp. nov., isolated from soil of ginseng rhizosphere.</title>
        <authorList>
            <person name="Lee J."/>
        </authorList>
    </citation>
    <scope>NUCLEOTIDE SEQUENCE [LARGE SCALE GENOMIC DNA]</scope>
    <source>
        <strain evidence="1 2">BN140078</strain>
    </source>
</reference>
<evidence type="ECO:0008006" key="3">
    <source>
        <dbReference type="Google" id="ProtNLM"/>
    </source>
</evidence>
<organism evidence="1 2">
    <name type="scientific">Chitinophaga agrisoli</name>
    <dbReference type="NCBI Taxonomy" id="2607653"/>
    <lineage>
        <taxon>Bacteria</taxon>
        <taxon>Pseudomonadati</taxon>
        <taxon>Bacteroidota</taxon>
        <taxon>Chitinophagia</taxon>
        <taxon>Chitinophagales</taxon>
        <taxon>Chitinophagaceae</taxon>
        <taxon>Chitinophaga</taxon>
    </lineage>
</organism>
<protein>
    <recommendedName>
        <fullName evidence="3">Lipocalin-like protein</fullName>
    </recommendedName>
</protein>
<dbReference type="Proteomes" id="UP000324611">
    <property type="component" value="Unassembled WGS sequence"/>
</dbReference>
<dbReference type="EMBL" id="VUOC01000004">
    <property type="protein sequence ID" value="KAA2239445.1"/>
    <property type="molecule type" value="Genomic_DNA"/>
</dbReference>
<comment type="caution">
    <text evidence="1">The sequence shown here is derived from an EMBL/GenBank/DDBJ whole genome shotgun (WGS) entry which is preliminary data.</text>
</comment>
<accession>A0A5B2VKD0</accession>
<keyword evidence="2" id="KW-1185">Reference proteome</keyword>
<gene>
    <name evidence="1" type="ORF">F0L74_24910</name>
</gene>
<evidence type="ECO:0000313" key="1">
    <source>
        <dbReference type="EMBL" id="KAA2239445.1"/>
    </source>
</evidence>
<reference evidence="1 2" key="2">
    <citation type="submission" date="2019-09" db="EMBL/GenBank/DDBJ databases">
        <authorList>
            <person name="Jin C."/>
        </authorList>
    </citation>
    <scope>NUCLEOTIDE SEQUENCE [LARGE SCALE GENOMIC DNA]</scope>
    <source>
        <strain evidence="1 2">BN140078</strain>
    </source>
</reference>